<protein>
    <submittedName>
        <fullName evidence="2">Uncharacterized protein</fullName>
    </submittedName>
</protein>
<evidence type="ECO:0000313" key="3">
    <source>
        <dbReference type="Proteomes" id="UP001585053"/>
    </source>
</evidence>
<reference evidence="2 3" key="1">
    <citation type="submission" date="2024-01" db="EMBL/GenBank/DDBJ databases">
        <title>Genome mining of biosynthetic gene clusters to explore secondary metabolites of Streptomyces sp.</title>
        <authorList>
            <person name="Baig A."/>
            <person name="Ajitkumar Shintre N."/>
            <person name="Kumar H."/>
            <person name="Anbarasu A."/>
            <person name="Ramaiah S."/>
        </authorList>
    </citation>
    <scope>NUCLEOTIDE SEQUENCE [LARGE SCALE GENOMIC DNA]</scope>
    <source>
        <strain evidence="2 3">A01</strain>
    </source>
</reference>
<dbReference type="Proteomes" id="UP001585053">
    <property type="component" value="Unassembled WGS sequence"/>
</dbReference>
<sequence>MTVSERTRSGASTAMSRLSSPPAEWPTRWALSRPWAASTR</sequence>
<keyword evidence="3" id="KW-1185">Reference proteome</keyword>
<evidence type="ECO:0000313" key="2">
    <source>
        <dbReference type="EMBL" id="MFB8766704.1"/>
    </source>
</evidence>
<evidence type="ECO:0000256" key="1">
    <source>
        <dbReference type="SAM" id="MobiDB-lite"/>
    </source>
</evidence>
<dbReference type="EMBL" id="JAYMRS010000001">
    <property type="protein sequence ID" value="MFB8766704.1"/>
    <property type="molecule type" value="Genomic_DNA"/>
</dbReference>
<feature type="compositionally biased region" description="Polar residues" evidence="1">
    <location>
        <begin position="9"/>
        <end position="19"/>
    </location>
</feature>
<gene>
    <name evidence="2" type="ORF">VSQ78_03250</name>
</gene>
<organism evidence="2 3">
    <name type="scientific">Nocardiopsis alba</name>
    <dbReference type="NCBI Taxonomy" id="53437"/>
    <lineage>
        <taxon>Bacteria</taxon>
        <taxon>Bacillati</taxon>
        <taxon>Actinomycetota</taxon>
        <taxon>Actinomycetes</taxon>
        <taxon>Streptosporangiales</taxon>
        <taxon>Nocardiopsidaceae</taxon>
        <taxon>Nocardiopsis</taxon>
    </lineage>
</organism>
<proteinExistence type="predicted"/>
<name>A0ABV5DQ38_9ACTN</name>
<accession>A0ABV5DQ38</accession>
<feature type="region of interest" description="Disordered" evidence="1">
    <location>
        <begin position="1"/>
        <end position="25"/>
    </location>
</feature>
<comment type="caution">
    <text evidence="2">The sequence shown here is derived from an EMBL/GenBank/DDBJ whole genome shotgun (WGS) entry which is preliminary data.</text>
</comment>